<evidence type="ECO:0000313" key="2">
    <source>
        <dbReference type="Proteomes" id="UP001215598"/>
    </source>
</evidence>
<accession>A0AAD7H7X6</accession>
<gene>
    <name evidence="1" type="ORF">B0H16DRAFT_1742534</name>
</gene>
<sequence>MTKHCASAIKKKSPETTSSHLFIDLRNRAKLVSAICICLEQTFSEAHVMMMEIPSAFSKALNAYYGSIMHTTVNAEIAALPWVSGEVMKQRDREEWSHSQLYRSMVEIITTHYLRINSPAA</sequence>
<dbReference type="EMBL" id="JARKIB010000322">
    <property type="protein sequence ID" value="KAJ7714613.1"/>
    <property type="molecule type" value="Genomic_DNA"/>
</dbReference>
<protein>
    <submittedName>
        <fullName evidence="1">Uncharacterized protein</fullName>
    </submittedName>
</protein>
<keyword evidence="2" id="KW-1185">Reference proteome</keyword>
<comment type="caution">
    <text evidence="1">The sequence shown here is derived from an EMBL/GenBank/DDBJ whole genome shotgun (WGS) entry which is preliminary data.</text>
</comment>
<dbReference type="AlphaFoldDB" id="A0AAD7H7X6"/>
<reference evidence="1" key="1">
    <citation type="submission" date="2023-03" db="EMBL/GenBank/DDBJ databases">
        <title>Massive genome expansion in bonnet fungi (Mycena s.s.) driven by repeated elements and novel gene families across ecological guilds.</title>
        <authorList>
            <consortium name="Lawrence Berkeley National Laboratory"/>
            <person name="Harder C.B."/>
            <person name="Miyauchi S."/>
            <person name="Viragh M."/>
            <person name="Kuo A."/>
            <person name="Thoen E."/>
            <person name="Andreopoulos B."/>
            <person name="Lu D."/>
            <person name="Skrede I."/>
            <person name="Drula E."/>
            <person name="Henrissat B."/>
            <person name="Morin E."/>
            <person name="Kohler A."/>
            <person name="Barry K."/>
            <person name="LaButti K."/>
            <person name="Morin E."/>
            <person name="Salamov A."/>
            <person name="Lipzen A."/>
            <person name="Mereny Z."/>
            <person name="Hegedus B."/>
            <person name="Baldrian P."/>
            <person name="Stursova M."/>
            <person name="Weitz H."/>
            <person name="Taylor A."/>
            <person name="Grigoriev I.V."/>
            <person name="Nagy L.G."/>
            <person name="Martin F."/>
            <person name="Kauserud H."/>
        </authorList>
    </citation>
    <scope>NUCLEOTIDE SEQUENCE</scope>
    <source>
        <strain evidence="1">CBHHK182m</strain>
    </source>
</reference>
<evidence type="ECO:0000313" key="1">
    <source>
        <dbReference type="EMBL" id="KAJ7714613.1"/>
    </source>
</evidence>
<organism evidence="1 2">
    <name type="scientific">Mycena metata</name>
    <dbReference type="NCBI Taxonomy" id="1033252"/>
    <lineage>
        <taxon>Eukaryota</taxon>
        <taxon>Fungi</taxon>
        <taxon>Dikarya</taxon>
        <taxon>Basidiomycota</taxon>
        <taxon>Agaricomycotina</taxon>
        <taxon>Agaricomycetes</taxon>
        <taxon>Agaricomycetidae</taxon>
        <taxon>Agaricales</taxon>
        <taxon>Marasmiineae</taxon>
        <taxon>Mycenaceae</taxon>
        <taxon>Mycena</taxon>
    </lineage>
</organism>
<dbReference type="Proteomes" id="UP001215598">
    <property type="component" value="Unassembled WGS sequence"/>
</dbReference>
<name>A0AAD7H7X6_9AGAR</name>
<proteinExistence type="predicted"/>